<comment type="caution">
    <text evidence="5">The sequence shown here is derived from an EMBL/GenBank/DDBJ whole genome shotgun (WGS) entry which is preliminary data.</text>
</comment>
<dbReference type="InterPro" id="IPR029510">
    <property type="entry name" value="Ald_DH_CS_GLU"/>
</dbReference>
<feature type="active site" evidence="2">
    <location>
        <position position="263"/>
    </location>
</feature>
<evidence type="ECO:0000313" key="6">
    <source>
        <dbReference type="Proteomes" id="UP000597761"/>
    </source>
</evidence>
<dbReference type="EMBL" id="BMJI01000005">
    <property type="protein sequence ID" value="GGC87834.1"/>
    <property type="molecule type" value="Genomic_DNA"/>
</dbReference>
<dbReference type="InterPro" id="IPR016161">
    <property type="entry name" value="Ald_DH/histidinol_DH"/>
</dbReference>
<dbReference type="Gene3D" id="3.40.309.10">
    <property type="entry name" value="Aldehyde Dehydrogenase, Chain A, domain 2"/>
    <property type="match status" value="1"/>
</dbReference>
<dbReference type="PANTHER" id="PTHR43353">
    <property type="entry name" value="SUCCINATE-SEMIALDEHYDE DEHYDROGENASE, MITOCHONDRIAL"/>
    <property type="match status" value="1"/>
</dbReference>
<evidence type="ECO:0000256" key="2">
    <source>
        <dbReference type="PROSITE-ProRule" id="PRU10007"/>
    </source>
</evidence>
<comment type="similarity">
    <text evidence="3">Belongs to the aldehyde dehydrogenase family.</text>
</comment>
<dbReference type="SUPFAM" id="SSF53720">
    <property type="entry name" value="ALDH-like"/>
    <property type="match status" value="1"/>
</dbReference>
<gene>
    <name evidence="5" type="primary">gabD2</name>
    <name evidence="5" type="ORF">GCM10011512_13460</name>
</gene>
<keyword evidence="1 3" id="KW-0560">Oxidoreductase</keyword>
<dbReference type="RefSeq" id="WP_188667557.1">
    <property type="nucleotide sequence ID" value="NZ_BMJI01000005.1"/>
</dbReference>
<evidence type="ECO:0000256" key="1">
    <source>
        <dbReference type="ARBA" id="ARBA00023002"/>
    </source>
</evidence>
<proteinExistence type="inferred from homology"/>
<dbReference type="InterPro" id="IPR050740">
    <property type="entry name" value="Aldehyde_DH_Superfamily"/>
</dbReference>
<sequence length="523" mass="55598">MSASPTVTPAEPLAGARARFRAEALTRVLTGTGVPVVVRAPGDGTRLGSVPTHRQDEVAGVVAGARAAQRDWAARPVRERARVIRRFGELVHRHRETVLDVIQAETGKSRVHALEEMMDVALVAGHDARTAPGILRDRRRAGAFPVLTRTREVRHPRGVIGIIAPWNYPFALAGSDAVPALLAGNAVVIKPDAQTPFSALTVVRLLREAGLPEAVMQVVTGPGDVIGPALIDAVDYVMFTGSTATGTTVAQRCASRLIGCSAELGGKNPLLVLEDADVQRAAEGAVRASFSNAGQLCISMERIYVPQRLAADFTAAFVAATARLRLGVGPSWEYDVGSLISTAQRDRVQRHVDDAVARGARVLTGGRPRPDLGPAVFEPTVLADVPPDALAAREETFGPVVSIHVTSGDEESIARANDSAYGLNASVWGSARRGADVARRLEVGTVNVNEGYAAAWASYAAPMGGWKASGLGRRHGREGLEKYTESQTVATQRWRPIGPWPGMSNTAYYRVISTAAGVLRRVR</sequence>
<feature type="domain" description="Aldehyde dehydrogenase" evidence="4">
    <location>
        <begin position="37"/>
        <end position="489"/>
    </location>
</feature>
<dbReference type="Pfam" id="PF00171">
    <property type="entry name" value="Aldedh"/>
    <property type="match status" value="1"/>
</dbReference>
<reference evidence="6" key="1">
    <citation type="journal article" date="2019" name="Int. J. Syst. Evol. Microbiol.">
        <title>The Global Catalogue of Microorganisms (GCM) 10K type strain sequencing project: providing services to taxonomists for standard genome sequencing and annotation.</title>
        <authorList>
            <consortium name="The Broad Institute Genomics Platform"/>
            <consortium name="The Broad Institute Genome Sequencing Center for Infectious Disease"/>
            <person name="Wu L."/>
            <person name="Ma J."/>
        </authorList>
    </citation>
    <scope>NUCLEOTIDE SEQUENCE [LARGE SCALE GENOMIC DNA]</scope>
    <source>
        <strain evidence="6">CGMCC 1.15480</strain>
    </source>
</reference>
<dbReference type="PANTHER" id="PTHR43353:SF5">
    <property type="entry name" value="SUCCINATE-SEMIALDEHYDE DEHYDROGENASE, MITOCHONDRIAL"/>
    <property type="match status" value="1"/>
</dbReference>
<protein>
    <submittedName>
        <fullName evidence="5">Succinic semialdehyde dehydrogenase</fullName>
    </submittedName>
</protein>
<dbReference type="InterPro" id="IPR016162">
    <property type="entry name" value="Ald_DH_N"/>
</dbReference>
<dbReference type="InterPro" id="IPR015590">
    <property type="entry name" value="Aldehyde_DH_dom"/>
</dbReference>
<evidence type="ECO:0000256" key="3">
    <source>
        <dbReference type="RuleBase" id="RU003345"/>
    </source>
</evidence>
<dbReference type="PROSITE" id="PS00687">
    <property type="entry name" value="ALDEHYDE_DEHYDR_GLU"/>
    <property type="match status" value="1"/>
</dbReference>
<evidence type="ECO:0000259" key="4">
    <source>
        <dbReference type="Pfam" id="PF00171"/>
    </source>
</evidence>
<organism evidence="5 6">
    <name type="scientific">Tersicoccus solisilvae</name>
    <dbReference type="NCBI Taxonomy" id="1882339"/>
    <lineage>
        <taxon>Bacteria</taxon>
        <taxon>Bacillati</taxon>
        <taxon>Actinomycetota</taxon>
        <taxon>Actinomycetes</taxon>
        <taxon>Micrococcales</taxon>
        <taxon>Micrococcaceae</taxon>
        <taxon>Tersicoccus</taxon>
    </lineage>
</organism>
<dbReference type="Gene3D" id="3.40.605.10">
    <property type="entry name" value="Aldehyde Dehydrogenase, Chain A, domain 1"/>
    <property type="match status" value="1"/>
</dbReference>
<dbReference type="Proteomes" id="UP000597761">
    <property type="component" value="Unassembled WGS sequence"/>
</dbReference>
<name>A0ABQ1NZ10_9MICC</name>
<dbReference type="NCBIfam" id="NF006916">
    <property type="entry name" value="PRK09407.1"/>
    <property type="match status" value="1"/>
</dbReference>
<evidence type="ECO:0000313" key="5">
    <source>
        <dbReference type="EMBL" id="GGC87834.1"/>
    </source>
</evidence>
<dbReference type="InterPro" id="IPR016163">
    <property type="entry name" value="Ald_DH_C"/>
</dbReference>
<accession>A0ABQ1NZ10</accession>
<keyword evidence="6" id="KW-1185">Reference proteome</keyword>